<dbReference type="PROSITE" id="PS50206">
    <property type="entry name" value="RHODANESE_3"/>
    <property type="match status" value="2"/>
</dbReference>
<dbReference type="Pfam" id="PF00581">
    <property type="entry name" value="Rhodanese"/>
    <property type="match status" value="2"/>
</dbReference>
<evidence type="ECO:0000256" key="3">
    <source>
        <dbReference type="ARBA" id="ARBA00022679"/>
    </source>
</evidence>
<keyword evidence="2" id="KW-0963">Cytoplasm</keyword>
<comment type="subcellular location">
    <subcellularLocation>
        <location evidence="1">Cytoplasm</location>
    </subcellularLocation>
</comment>
<dbReference type="AlphaFoldDB" id="A0A9X1QNG0"/>
<dbReference type="InterPro" id="IPR045078">
    <property type="entry name" value="TST/MPST-like"/>
</dbReference>
<gene>
    <name evidence="10" type="primary">sseA</name>
    <name evidence="10" type="ORF">LVY65_11650</name>
</gene>
<dbReference type="Proteomes" id="UP001139410">
    <property type="component" value="Unassembled WGS sequence"/>
</dbReference>
<evidence type="ECO:0000256" key="4">
    <source>
        <dbReference type="ARBA" id="ARBA00022737"/>
    </source>
</evidence>
<dbReference type="GO" id="GO:0005737">
    <property type="term" value="C:cytoplasm"/>
    <property type="evidence" value="ECO:0007669"/>
    <property type="project" value="UniProtKB-SubCell"/>
</dbReference>
<proteinExistence type="predicted"/>
<keyword evidence="4" id="KW-0677">Repeat</keyword>
<keyword evidence="3 10" id="KW-0808">Transferase</keyword>
<feature type="domain" description="Rhodanese" evidence="9">
    <location>
        <begin position="15"/>
        <end position="132"/>
    </location>
</feature>
<dbReference type="GO" id="GO:0016784">
    <property type="term" value="F:3-mercaptopyruvate sulfurtransferase activity"/>
    <property type="evidence" value="ECO:0007669"/>
    <property type="project" value="UniProtKB-EC"/>
</dbReference>
<dbReference type="SMART" id="SM00450">
    <property type="entry name" value="RHOD"/>
    <property type="match status" value="2"/>
</dbReference>
<sequence length="277" mass="30082">MDTLVSTEWLARNLSEPDVAIVDASAFLPTDGRDPSAEFLAAHIPGARFLDINKVADRSNPAPHMLPTAADFGKAMTELGVGRDDRIIVYDNSPLRTAARGWFMFRHYGAERVAILDGGFQKWRAEGRPMESGEPKLRKARFDAQDRGEEVVTKQAILGGVGLPLLDARGKARFEGTEPDPRPGVAVGHIPGAKNLPFAAFYRDDGTFKSEDELRRAFAERQIDPEGPFIASCGSGVTANSIIFAAHRLGGRHGKLYDGSWSEWGADPATPKEKGPA</sequence>
<dbReference type="InterPro" id="IPR036873">
    <property type="entry name" value="Rhodanese-like_dom_sf"/>
</dbReference>
<dbReference type="CDD" id="cd01448">
    <property type="entry name" value="TST_Repeat_1"/>
    <property type="match status" value="1"/>
</dbReference>
<dbReference type="PANTHER" id="PTHR11364">
    <property type="entry name" value="THIOSULFATE SULFERTANSFERASE"/>
    <property type="match status" value="1"/>
</dbReference>
<dbReference type="InterPro" id="IPR001763">
    <property type="entry name" value="Rhodanese-like_dom"/>
</dbReference>
<dbReference type="RefSeq" id="WP_235068426.1">
    <property type="nucleotide sequence ID" value="NZ_JAKFGM010000003.1"/>
</dbReference>
<dbReference type="InterPro" id="IPR001307">
    <property type="entry name" value="Thiosulphate_STrfase_CS"/>
</dbReference>
<evidence type="ECO:0000256" key="2">
    <source>
        <dbReference type="ARBA" id="ARBA00022490"/>
    </source>
</evidence>
<keyword evidence="11" id="KW-1185">Reference proteome</keyword>
<name>A0A9X1QNG0_9SPHN</name>
<comment type="caution">
    <text evidence="10">The sequence shown here is derived from an EMBL/GenBank/DDBJ whole genome shotgun (WGS) entry which is preliminary data.</text>
</comment>
<organism evidence="10 11">
    <name type="scientific">Sphingomonas cremea</name>
    <dbReference type="NCBI Taxonomy" id="2904799"/>
    <lineage>
        <taxon>Bacteria</taxon>
        <taxon>Pseudomonadati</taxon>
        <taxon>Pseudomonadota</taxon>
        <taxon>Alphaproteobacteria</taxon>
        <taxon>Sphingomonadales</taxon>
        <taxon>Sphingomonadaceae</taxon>
        <taxon>Sphingomonas</taxon>
    </lineage>
</organism>
<dbReference type="CDD" id="cd01449">
    <property type="entry name" value="TST_Repeat_2"/>
    <property type="match status" value="1"/>
</dbReference>
<evidence type="ECO:0000256" key="1">
    <source>
        <dbReference type="ARBA" id="ARBA00004496"/>
    </source>
</evidence>
<dbReference type="EMBL" id="JAKFGM010000003">
    <property type="protein sequence ID" value="MCF2515714.1"/>
    <property type="molecule type" value="Genomic_DNA"/>
</dbReference>
<dbReference type="GO" id="GO:0004792">
    <property type="term" value="F:thiosulfate-cyanide sulfurtransferase activity"/>
    <property type="evidence" value="ECO:0007669"/>
    <property type="project" value="InterPro"/>
</dbReference>
<evidence type="ECO:0000256" key="8">
    <source>
        <dbReference type="ARBA" id="ARBA00078354"/>
    </source>
</evidence>
<comment type="catalytic activity">
    <reaction evidence="5">
        <text>2-oxo-3-sulfanylpropanoate + [thioredoxin]-dithiol = [thioredoxin]-disulfide + hydrogen sulfide + pyruvate + H(+)</text>
        <dbReference type="Rhea" id="RHEA:21740"/>
        <dbReference type="Rhea" id="RHEA-COMP:10698"/>
        <dbReference type="Rhea" id="RHEA-COMP:10700"/>
        <dbReference type="ChEBI" id="CHEBI:15361"/>
        <dbReference type="ChEBI" id="CHEBI:15378"/>
        <dbReference type="ChEBI" id="CHEBI:29919"/>
        <dbReference type="ChEBI" id="CHEBI:29950"/>
        <dbReference type="ChEBI" id="CHEBI:50058"/>
        <dbReference type="ChEBI" id="CHEBI:57678"/>
        <dbReference type="EC" id="2.8.1.2"/>
    </reaction>
    <physiologicalReaction direction="left-to-right" evidence="5">
        <dbReference type="Rhea" id="RHEA:21741"/>
    </physiologicalReaction>
</comment>
<feature type="domain" description="Rhodanese" evidence="9">
    <location>
        <begin position="159"/>
        <end position="273"/>
    </location>
</feature>
<dbReference type="Gene3D" id="3.40.250.10">
    <property type="entry name" value="Rhodanese-like domain"/>
    <property type="match status" value="2"/>
</dbReference>
<protein>
    <recommendedName>
        <fullName evidence="7">3-mercaptopyruvate sulfurtransferase</fullName>
        <ecNumber evidence="6">2.8.1.2</ecNumber>
    </recommendedName>
    <alternativeName>
        <fullName evidence="8">Rhodanese-like protein</fullName>
    </alternativeName>
</protein>
<evidence type="ECO:0000313" key="10">
    <source>
        <dbReference type="EMBL" id="MCF2515714.1"/>
    </source>
</evidence>
<dbReference type="EC" id="2.8.1.2" evidence="6"/>
<dbReference type="NCBIfam" id="NF008557">
    <property type="entry name" value="PRK11493.1"/>
    <property type="match status" value="1"/>
</dbReference>
<dbReference type="PROSITE" id="PS00380">
    <property type="entry name" value="RHODANESE_1"/>
    <property type="match status" value="1"/>
</dbReference>
<accession>A0A9X1QNG0</accession>
<reference evidence="10" key="1">
    <citation type="submission" date="2022-01" db="EMBL/GenBank/DDBJ databases">
        <authorList>
            <person name="Jo J.-H."/>
            <person name="Im W.-T."/>
        </authorList>
    </citation>
    <scope>NUCLEOTIDE SEQUENCE</scope>
    <source>
        <strain evidence="10">G124</strain>
    </source>
</reference>
<evidence type="ECO:0000313" key="11">
    <source>
        <dbReference type="Proteomes" id="UP001139410"/>
    </source>
</evidence>
<dbReference type="FunFam" id="3.40.250.10:FF:000001">
    <property type="entry name" value="Sulfurtransferase"/>
    <property type="match status" value="1"/>
</dbReference>
<evidence type="ECO:0000256" key="6">
    <source>
        <dbReference type="ARBA" id="ARBA00066832"/>
    </source>
</evidence>
<dbReference type="PANTHER" id="PTHR11364:SF27">
    <property type="entry name" value="SULFURTRANSFERASE"/>
    <property type="match status" value="1"/>
</dbReference>
<evidence type="ECO:0000259" key="9">
    <source>
        <dbReference type="PROSITE" id="PS50206"/>
    </source>
</evidence>
<dbReference type="SUPFAM" id="SSF52821">
    <property type="entry name" value="Rhodanese/Cell cycle control phosphatase"/>
    <property type="match status" value="2"/>
</dbReference>
<evidence type="ECO:0000256" key="5">
    <source>
        <dbReference type="ARBA" id="ARBA00051793"/>
    </source>
</evidence>
<evidence type="ECO:0000256" key="7">
    <source>
        <dbReference type="ARBA" id="ARBA00070833"/>
    </source>
</evidence>
<dbReference type="FunFam" id="3.40.250.10:FF:000015">
    <property type="entry name" value="Sulfurtransferase"/>
    <property type="match status" value="1"/>
</dbReference>